<reference evidence="4" key="1">
    <citation type="submission" date="2016-06" db="EMBL/GenBank/DDBJ databases">
        <authorList>
            <person name="Varghese N."/>
            <person name="Submissions Spin"/>
        </authorList>
    </citation>
    <scope>NUCLEOTIDE SEQUENCE [LARGE SCALE GENOMIC DNA]</scope>
    <source>
        <strain evidence="4">DSM 43819</strain>
    </source>
</reference>
<proteinExistence type="predicted"/>
<dbReference type="PROSITE" id="PS51172">
    <property type="entry name" value="CBM3"/>
    <property type="match status" value="1"/>
</dbReference>
<dbReference type="GO" id="GO:0030248">
    <property type="term" value="F:cellulose binding"/>
    <property type="evidence" value="ECO:0007669"/>
    <property type="project" value="InterPro"/>
</dbReference>
<organism evidence="3 4">
    <name type="scientific">Micromonospora inositola</name>
    <dbReference type="NCBI Taxonomy" id="47865"/>
    <lineage>
        <taxon>Bacteria</taxon>
        <taxon>Bacillati</taxon>
        <taxon>Actinomycetota</taxon>
        <taxon>Actinomycetes</taxon>
        <taxon>Micromonosporales</taxon>
        <taxon>Micromonosporaceae</taxon>
        <taxon>Micromonospora</taxon>
    </lineage>
</organism>
<dbReference type="InterPro" id="IPR001956">
    <property type="entry name" value="CBM3"/>
</dbReference>
<dbReference type="Gene3D" id="2.60.120.200">
    <property type="match status" value="1"/>
</dbReference>
<dbReference type="Pfam" id="PF00942">
    <property type="entry name" value="CBM_3"/>
    <property type="match status" value="1"/>
</dbReference>
<evidence type="ECO:0000313" key="4">
    <source>
        <dbReference type="Proteomes" id="UP000198221"/>
    </source>
</evidence>
<dbReference type="SUPFAM" id="SSF49384">
    <property type="entry name" value="Carbohydrate-binding domain"/>
    <property type="match status" value="1"/>
</dbReference>
<dbReference type="Pfam" id="PF00722">
    <property type="entry name" value="Glyco_hydro_16"/>
    <property type="match status" value="1"/>
</dbReference>
<feature type="transmembrane region" description="Helical" evidence="1">
    <location>
        <begin position="12"/>
        <end position="33"/>
    </location>
</feature>
<evidence type="ECO:0000313" key="3">
    <source>
        <dbReference type="EMBL" id="SCG47909.1"/>
    </source>
</evidence>
<dbReference type="Proteomes" id="UP000198221">
    <property type="component" value="Chromosome I"/>
</dbReference>
<dbReference type="SUPFAM" id="SSF49899">
    <property type="entry name" value="Concanavalin A-like lectins/glucanases"/>
    <property type="match status" value="1"/>
</dbReference>
<keyword evidence="4" id="KW-1185">Reference proteome</keyword>
<evidence type="ECO:0000256" key="1">
    <source>
        <dbReference type="SAM" id="Phobius"/>
    </source>
</evidence>
<dbReference type="CDD" id="cd00413">
    <property type="entry name" value="Glyco_hydrolase_16"/>
    <property type="match status" value="1"/>
</dbReference>
<protein>
    <submittedName>
        <fullName evidence="3">Glycosyl hydrolases family 16</fullName>
    </submittedName>
</protein>
<keyword evidence="3" id="KW-0378">Hydrolase</keyword>
<dbReference type="InterPro" id="IPR013320">
    <property type="entry name" value="ConA-like_dom_sf"/>
</dbReference>
<gene>
    <name evidence="3" type="ORF">GA0070613_1629</name>
</gene>
<dbReference type="InterPro" id="IPR036966">
    <property type="entry name" value="CBM3_sf"/>
</dbReference>
<dbReference type="GO" id="GO:0004553">
    <property type="term" value="F:hydrolase activity, hydrolyzing O-glycosyl compounds"/>
    <property type="evidence" value="ECO:0007669"/>
    <property type="project" value="InterPro"/>
</dbReference>
<keyword evidence="1" id="KW-1133">Transmembrane helix</keyword>
<dbReference type="Gene3D" id="2.60.40.710">
    <property type="entry name" value="Endoglucanase-like"/>
    <property type="match status" value="1"/>
</dbReference>
<dbReference type="InterPro" id="IPR008965">
    <property type="entry name" value="CBM2/CBM3_carb-bd_dom_sf"/>
</dbReference>
<sequence>MGRSRSRSPHRWPSLLMAMVVVLGAGVALYGVWRTNADRPADENSLLTVRYRTETPATAPVGKPWLEVINTSSQPVALHKVTLRYYFSDDDSAGYAANCLQTTLQCSNVTQVVRAMSNPAPTATHYLQVGFTSAARTLAPGQTSEGIGLQLYRLDREDLDQADDRSFDPTLTHYAPSTRVTGYVDGVLFWGQEPGAAPPAASPRPSNASALTAPAGTLFDNFHYTDAADPAVTANGWQVRTDGGGPGIAGTWSADAINFPANRKAQGGQVLQLQVTTDGTRQGTRQAELIGIDNTFFTGTIAARIHFTDKPADGRNGDHIIESFCMISPKSTSERYTELDFEYQPNGGWGAPGPKLDTTSWRSATPGDRTTRALHRTLAGWHTLMITAVHGKVTYSIDGRPVFHSSGKTFPREPMRIHLNTWLIDLPFAGERTWNMQVNWIYSVDGKAVSVAEVQSAVDGFYSNGINYINTTTRQ</sequence>
<dbReference type="SMART" id="SM01067">
    <property type="entry name" value="CBM_3"/>
    <property type="match status" value="1"/>
</dbReference>
<name>A0A1C5HPI9_9ACTN</name>
<dbReference type="InterPro" id="IPR000757">
    <property type="entry name" value="Beta-glucanase-like"/>
</dbReference>
<dbReference type="EMBL" id="LT607754">
    <property type="protein sequence ID" value="SCG47909.1"/>
    <property type="molecule type" value="Genomic_DNA"/>
</dbReference>
<evidence type="ECO:0000259" key="2">
    <source>
        <dbReference type="PROSITE" id="PS51172"/>
    </source>
</evidence>
<dbReference type="AlphaFoldDB" id="A0A1C5HPI9"/>
<feature type="domain" description="CBM3" evidence="2">
    <location>
        <begin position="42"/>
        <end position="195"/>
    </location>
</feature>
<keyword evidence="1" id="KW-0812">Transmembrane</keyword>
<dbReference type="GO" id="GO:0005975">
    <property type="term" value="P:carbohydrate metabolic process"/>
    <property type="evidence" value="ECO:0007669"/>
    <property type="project" value="InterPro"/>
</dbReference>
<accession>A0A1C5HPI9</accession>
<keyword evidence="1" id="KW-0472">Membrane</keyword>